<feature type="transmembrane region" description="Helical" evidence="1">
    <location>
        <begin position="6"/>
        <end position="31"/>
    </location>
</feature>
<dbReference type="EMBL" id="UGXT01000002">
    <property type="protein sequence ID" value="SUH40013.1"/>
    <property type="molecule type" value="Genomic_DNA"/>
</dbReference>
<dbReference type="Proteomes" id="UP000254712">
    <property type="component" value="Unassembled WGS sequence"/>
</dbReference>
<evidence type="ECO:0000256" key="1">
    <source>
        <dbReference type="SAM" id="Phobius"/>
    </source>
</evidence>
<reference evidence="2 3" key="1">
    <citation type="submission" date="2018-06" db="EMBL/GenBank/DDBJ databases">
        <authorList>
            <consortium name="Pathogen Informatics"/>
            <person name="Doyle S."/>
        </authorList>
    </citation>
    <scope>NUCLEOTIDE SEQUENCE [LARGE SCALE GENOMIC DNA]</scope>
    <source>
        <strain evidence="2 3">NCTC8261</strain>
    </source>
</reference>
<name>A0A379X105_SALET</name>
<keyword evidence="1" id="KW-0812">Transmembrane</keyword>
<evidence type="ECO:0000313" key="3">
    <source>
        <dbReference type="Proteomes" id="UP000254712"/>
    </source>
</evidence>
<gene>
    <name evidence="2" type="ORF">NCTC8261_06391</name>
</gene>
<accession>A0A379X105</accession>
<protein>
    <submittedName>
        <fullName evidence="2">Uncharacterized protein</fullName>
    </submittedName>
</protein>
<evidence type="ECO:0000313" key="2">
    <source>
        <dbReference type="EMBL" id="SUH40013.1"/>
    </source>
</evidence>
<proteinExistence type="predicted"/>
<dbReference type="AlphaFoldDB" id="A0A379X105"/>
<keyword evidence="1" id="KW-1133">Transmembrane helix</keyword>
<organism evidence="2 3">
    <name type="scientific">Salmonella enterica I</name>
    <dbReference type="NCBI Taxonomy" id="59201"/>
    <lineage>
        <taxon>Bacteria</taxon>
        <taxon>Pseudomonadati</taxon>
        <taxon>Pseudomonadota</taxon>
        <taxon>Gammaproteobacteria</taxon>
        <taxon>Enterobacterales</taxon>
        <taxon>Enterobacteriaceae</taxon>
        <taxon>Salmonella</taxon>
    </lineage>
</organism>
<sequence length="74" mass="8383">MFQGKLGQSLFIISFSYWALARFALGLYGIFRSIQQAFQPVDGLDNTSFIVLTQFFQTLTQCTNLGSWLPRNAP</sequence>
<keyword evidence="1" id="KW-0472">Membrane</keyword>